<dbReference type="Pfam" id="PF00730">
    <property type="entry name" value="HhH-GPD"/>
    <property type="match status" value="1"/>
</dbReference>
<dbReference type="FunFam" id="1.10.340.30:FF:000004">
    <property type="entry name" value="DNA-3-methyladenine glycosylase II"/>
    <property type="match status" value="1"/>
</dbReference>
<dbReference type="GO" id="GO:0006285">
    <property type="term" value="P:base-excision repair, AP site formation"/>
    <property type="evidence" value="ECO:0007669"/>
    <property type="project" value="TreeGrafter"/>
</dbReference>
<dbReference type="AlphaFoldDB" id="A0A2H0UXC3"/>
<dbReference type="GO" id="GO:0005737">
    <property type="term" value="C:cytoplasm"/>
    <property type="evidence" value="ECO:0007669"/>
    <property type="project" value="TreeGrafter"/>
</dbReference>
<protein>
    <recommendedName>
        <fullName evidence="3">DNA-3-methyladenine glycosylase II</fullName>
        <ecNumber evidence="3">3.2.2.21</ecNumber>
    </recommendedName>
</protein>
<feature type="domain" description="HhH-GPD" evidence="6">
    <location>
        <begin position="46"/>
        <end position="200"/>
    </location>
</feature>
<dbReference type="GO" id="GO:0043916">
    <property type="term" value="F:DNA-7-methylguanine glycosylase activity"/>
    <property type="evidence" value="ECO:0007669"/>
    <property type="project" value="TreeGrafter"/>
</dbReference>
<gene>
    <name evidence="7" type="ORF">COU03_02090</name>
</gene>
<evidence type="ECO:0000256" key="1">
    <source>
        <dbReference type="ARBA" id="ARBA00000086"/>
    </source>
</evidence>
<dbReference type="Proteomes" id="UP000228906">
    <property type="component" value="Unassembled WGS sequence"/>
</dbReference>
<dbReference type="GO" id="GO:0032993">
    <property type="term" value="C:protein-DNA complex"/>
    <property type="evidence" value="ECO:0007669"/>
    <property type="project" value="TreeGrafter"/>
</dbReference>
<accession>A0A2H0UXC3</accession>
<evidence type="ECO:0000256" key="2">
    <source>
        <dbReference type="ARBA" id="ARBA00010817"/>
    </source>
</evidence>
<dbReference type="InterPro" id="IPR051912">
    <property type="entry name" value="Alkylbase_DNA_Glycosylase/TA"/>
</dbReference>
<dbReference type="EMBL" id="PFAV01000034">
    <property type="protein sequence ID" value="PIR91453.1"/>
    <property type="molecule type" value="Genomic_DNA"/>
</dbReference>
<dbReference type="GO" id="GO:0032131">
    <property type="term" value="F:alkylated DNA binding"/>
    <property type="evidence" value="ECO:0007669"/>
    <property type="project" value="TreeGrafter"/>
</dbReference>
<dbReference type="SUPFAM" id="SSF48150">
    <property type="entry name" value="DNA-glycosylase"/>
    <property type="match status" value="1"/>
</dbReference>
<dbReference type="Gene3D" id="1.10.1670.40">
    <property type="match status" value="1"/>
</dbReference>
<dbReference type="SMART" id="SM00478">
    <property type="entry name" value="ENDO3c"/>
    <property type="match status" value="1"/>
</dbReference>
<keyword evidence="4" id="KW-0227">DNA damage</keyword>
<comment type="caution">
    <text evidence="7">The sequence shown here is derived from an EMBL/GenBank/DDBJ whole genome shotgun (WGS) entry which is preliminary data.</text>
</comment>
<reference evidence="8" key="1">
    <citation type="submission" date="2017-09" db="EMBL/GenBank/DDBJ databases">
        <title>Depth-based differentiation of microbial function through sediment-hosted aquifers and enrichment of novel symbionts in the deep terrestrial subsurface.</title>
        <authorList>
            <person name="Probst A.J."/>
            <person name="Ladd B."/>
            <person name="Jarett J.K."/>
            <person name="Geller-Mcgrath D.E."/>
            <person name="Sieber C.M.K."/>
            <person name="Emerson J.B."/>
            <person name="Anantharaman K."/>
            <person name="Thomas B.C."/>
            <person name="Malmstrom R."/>
            <person name="Stieglmeier M."/>
            <person name="Klingl A."/>
            <person name="Woyke T."/>
            <person name="Ryan C.M."/>
            <person name="Banfield J.F."/>
        </authorList>
    </citation>
    <scope>NUCLEOTIDE SEQUENCE [LARGE SCALE GENOMIC DNA]</scope>
</reference>
<dbReference type="InterPro" id="IPR003265">
    <property type="entry name" value="HhH-GPD_domain"/>
</dbReference>
<comment type="catalytic activity">
    <reaction evidence="1">
        <text>Hydrolysis of alkylated DNA, releasing 3-methyladenine, 3-methylguanine, 7-methylguanine and 7-methyladenine.</text>
        <dbReference type="EC" id="3.2.2.21"/>
    </reaction>
</comment>
<sequence>MNSQIIQHFKKKDPILHSYLKQVGPIEDLRGDLPKNYFFRICKEIVGQQLSSKAGRAIFSRFKNVFSKGIVCPEAVLATPHETLRDSGISHAKARYIRNLAEAVAGKELDFKSFKKLDNEQIIKQLTKVKGIGHWTAQMFLMFTMGREDVFSPGDLGLRKAIKKVYKFKKEPSPKQIEKIVSQWSPYKTYGCLALWQIMDLK</sequence>
<evidence type="ECO:0000313" key="8">
    <source>
        <dbReference type="Proteomes" id="UP000228906"/>
    </source>
</evidence>
<evidence type="ECO:0000256" key="3">
    <source>
        <dbReference type="ARBA" id="ARBA00012000"/>
    </source>
</evidence>
<name>A0A2H0UXC3_9BACT</name>
<evidence type="ECO:0000256" key="4">
    <source>
        <dbReference type="ARBA" id="ARBA00022763"/>
    </source>
</evidence>
<dbReference type="CDD" id="cd00056">
    <property type="entry name" value="ENDO3c"/>
    <property type="match status" value="1"/>
</dbReference>
<dbReference type="EC" id="3.2.2.21" evidence="3"/>
<dbReference type="Gene3D" id="1.10.340.30">
    <property type="entry name" value="Hypothetical protein, domain 2"/>
    <property type="match status" value="1"/>
</dbReference>
<proteinExistence type="inferred from homology"/>
<evidence type="ECO:0000313" key="7">
    <source>
        <dbReference type="EMBL" id="PIR91453.1"/>
    </source>
</evidence>
<dbReference type="GO" id="GO:0006307">
    <property type="term" value="P:DNA alkylation repair"/>
    <property type="evidence" value="ECO:0007669"/>
    <property type="project" value="TreeGrafter"/>
</dbReference>
<dbReference type="PANTHER" id="PTHR43003">
    <property type="entry name" value="DNA-3-METHYLADENINE GLYCOSYLASE"/>
    <property type="match status" value="1"/>
</dbReference>
<evidence type="ECO:0000259" key="6">
    <source>
        <dbReference type="SMART" id="SM00478"/>
    </source>
</evidence>
<evidence type="ECO:0000256" key="5">
    <source>
        <dbReference type="ARBA" id="ARBA00023204"/>
    </source>
</evidence>
<organism evidence="7 8">
    <name type="scientific">bacterium (Candidatus Gribaldobacteria) CG10_big_fil_rev_8_21_14_0_10_41_12</name>
    <dbReference type="NCBI Taxonomy" id="2014277"/>
    <lineage>
        <taxon>Bacteria</taxon>
        <taxon>Candidatus Gribaldobacteria</taxon>
    </lineage>
</organism>
<comment type="similarity">
    <text evidence="2">Belongs to the alkylbase DNA glycosidase AlkA family.</text>
</comment>
<dbReference type="InterPro" id="IPR011257">
    <property type="entry name" value="DNA_glycosylase"/>
</dbReference>
<keyword evidence="5" id="KW-0234">DNA repair</keyword>
<dbReference type="PANTHER" id="PTHR43003:SF5">
    <property type="entry name" value="DNA-3-METHYLADENINE GLYCOSYLASE"/>
    <property type="match status" value="1"/>
</dbReference>
<dbReference type="GO" id="GO:0008725">
    <property type="term" value="F:DNA-3-methyladenine glycosylase activity"/>
    <property type="evidence" value="ECO:0007669"/>
    <property type="project" value="TreeGrafter"/>
</dbReference>